<dbReference type="GO" id="GO:0004674">
    <property type="term" value="F:protein serine/threonine kinase activity"/>
    <property type="evidence" value="ECO:0007669"/>
    <property type="project" value="UniProtKB-KW"/>
</dbReference>
<dbReference type="InterPro" id="IPR051131">
    <property type="entry name" value="NEK_Ser/Thr_kinase_NIMA"/>
</dbReference>
<keyword evidence="2" id="KW-0723">Serine/threonine-protein kinase</keyword>
<dbReference type="SUPFAM" id="SSF56112">
    <property type="entry name" value="Protein kinase-like (PK-like)"/>
    <property type="match status" value="1"/>
</dbReference>
<evidence type="ECO:0000256" key="8">
    <source>
        <dbReference type="ARBA" id="ARBA00048679"/>
    </source>
</evidence>
<organism evidence="11 12">
    <name type="scientific">Symbiodinium necroappetens</name>
    <dbReference type="NCBI Taxonomy" id="1628268"/>
    <lineage>
        <taxon>Eukaryota</taxon>
        <taxon>Sar</taxon>
        <taxon>Alveolata</taxon>
        <taxon>Dinophyceae</taxon>
        <taxon>Suessiales</taxon>
        <taxon>Symbiodiniaceae</taxon>
        <taxon>Symbiodinium</taxon>
    </lineage>
</organism>
<dbReference type="InterPro" id="IPR008271">
    <property type="entry name" value="Ser/Thr_kinase_AS"/>
</dbReference>
<evidence type="ECO:0000256" key="6">
    <source>
        <dbReference type="ARBA" id="ARBA00022840"/>
    </source>
</evidence>
<dbReference type="Gene3D" id="1.10.510.10">
    <property type="entry name" value="Transferase(Phosphotransferase) domain 1"/>
    <property type="match status" value="1"/>
</dbReference>
<evidence type="ECO:0000313" key="11">
    <source>
        <dbReference type="EMBL" id="CAE7888296.1"/>
    </source>
</evidence>
<dbReference type="Pfam" id="PF00069">
    <property type="entry name" value="Pkinase"/>
    <property type="match status" value="1"/>
</dbReference>
<dbReference type="Proteomes" id="UP000601435">
    <property type="component" value="Unassembled WGS sequence"/>
</dbReference>
<evidence type="ECO:0000259" key="10">
    <source>
        <dbReference type="PROSITE" id="PS50011"/>
    </source>
</evidence>
<keyword evidence="6" id="KW-0067">ATP-binding</keyword>
<feature type="domain" description="Protein kinase" evidence="10">
    <location>
        <begin position="13"/>
        <end position="318"/>
    </location>
</feature>
<dbReference type="InterPro" id="IPR000719">
    <property type="entry name" value="Prot_kinase_dom"/>
</dbReference>
<feature type="region of interest" description="Disordered" evidence="9">
    <location>
        <begin position="251"/>
        <end position="310"/>
    </location>
</feature>
<keyword evidence="4" id="KW-0547">Nucleotide-binding</keyword>
<evidence type="ECO:0000256" key="9">
    <source>
        <dbReference type="SAM" id="MobiDB-lite"/>
    </source>
</evidence>
<keyword evidence="12" id="KW-1185">Reference proteome</keyword>
<dbReference type="EC" id="2.7.11.1" evidence="1"/>
<evidence type="ECO:0000256" key="3">
    <source>
        <dbReference type="ARBA" id="ARBA00022679"/>
    </source>
</evidence>
<dbReference type="SMART" id="SM00220">
    <property type="entry name" value="S_TKc"/>
    <property type="match status" value="1"/>
</dbReference>
<dbReference type="InterPro" id="IPR011009">
    <property type="entry name" value="Kinase-like_dom_sf"/>
</dbReference>
<comment type="caution">
    <text evidence="11">The sequence shown here is derived from an EMBL/GenBank/DDBJ whole genome shotgun (WGS) entry which is preliminary data.</text>
</comment>
<keyword evidence="3" id="KW-0808">Transferase</keyword>
<dbReference type="PROSITE" id="PS50011">
    <property type="entry name" value="PROTEIN_KINASE_DOM"/>
    <property type="match status" value="1"/>
</dbReference>
<comment type="catalytic activity">
    <reaction evidence="8">
        <text>L-seryl-[protein] + ATP = O-phospho-L-seryl-[protein] + ADP + H(+)</text>
        <dbReference type="Rhea" id="RHEA:17989"/>
        <dbReference type="Rhea" id="RHEA-COMP:9863"/>
        <dbReference type="Rhea" id="RHEA-COMP:11604"/>
        <dbReference type="ChEBI" id="CHEBI:15378"/>
        <dbReference type="ChEBI" id="CHEBI:29999"/>
        <dbReference type="ChEBI" id="CHEBI:30616"/>
        <dbReference type="ChEBI" id="CHEBI:83421"/>
        <dbReference type="ChEBI" id="CHEBI:456216"/>
        <dbReference type="EC" id="2.7.11.1"/>
    </reaction>
</comment>
<evidence type="ECO:0000256" key="1">
    <source>
        <dbReference type="ARBA" id="ARBA00012513"/>
    </source>
</evidence>
<dbReference type="PANTHER" id="PTHR44899">
    <property type="entry name" value="CAMK FAMILY PROTEIN KINASE"/>
    <property type="match status" value="1"/>
</dbReference>
<dbReference type="Gene3D" id="3.30.200.20">
    <property type="entry name" value="Phosphorylase Kinase, domain 1"/>
    <property type="match status" value="1"/>
</dbReference>
<protein>
    <recommendedName>
        <fullName evidence="1">non-specific serine/threonine protein kinase</fullName>
        <ecNumber evidence="1">2.7.11.1</ecNumber>
    </recommendedName>
</protein>
<accession>A0A813B5U7</accession>
<dbReference type="PROSITE" id="PS00108">
    <property type="entry name" value="PROTEIN_KINASE_ST"/>
    <property type="match status" value="1"/>
</dbReference>
<sequence>MRERIKTLLDSKVYQKPVSLSPIYEVVFKVRRKGDGLTCVCKQIQLSNCKQRARDEANKEVNLLRRVSHGCNYIVQYLGSFLEGEALHILMEYCERGDLCQFLKTRDESLEERAIWKYLLQIGLGLRWLHQNRILHRDIKTMNVFLKTNDDVRLGDLGGRHQSIVWARSGSESVLLTALLKKIRESGISIDEAAKACHKEASPDKHKEAMRFMEPLAQDLMDCIVAKVPVQNSDASEELAKAKAKLAEHGIEISPLKRKSESAPSSSEQQGKRAKPPMPVADVEPKPLSDVEKLLDEPKRKLDSRPKGATDDHVTEWLNTFKTKPEFKGKHPKLVKYVKTVQDLLKTGTAKDEIVSAAVRFGLDAKLASRLSLKNLSATIAVAQFEAA</sequence>
<reference evidence="11" key="1">
    <citation type="submission" date="2021-02" db="EMBL/GenBank/DDBJ databases">
        <authorList>
            <person name="Dougan E. K."/>
            <person name="Rhodes N."/>
            <person name="Thang M."/>
            <person name="Chan C."/>
        </authorList>
    </citation>
    <scope>NUCLEOTIDE SEQUENCE</scope>
</reference>
<feature type="compositionally biased region" description="Basic and acidic residues" evidence="9">
    <location>
        <begin position="283"/>
        <end position="310"/>
    </location>
</feature>
<gene>
    <name evidence="11" type="primary">NEK1</name>
    <name evidence="11" type="ORF">SNEC2469_LOCUS29431</name>
</gene>
<evidence type="ECO:0000256" key="4">
    <source>
        <dbReference type="ARBA" id="ARBA00022741"/>
    </source>
</evidence>
<dbReference type="EMBL" id="CAJNJA010066219">
    <property type="protein sequence ID" value="CAE7888296.1"/>
    <property type="molecule type" value="Genomic_DNA"/>
</dbReference>
<keyword evidence="5" id="KW-0418">Kinase</keyword>
<evidence type="ECO:0000256" key="7">
    <source>
        <dbReference type="ARBA" id="ARBA00047899"/>
    </source>
</evidence>
<dbReference type="AlphaFoldDB" id="A0A813B5U7"/>
<name>A0A813B5U7_9DINO</name>
<comment type="catalytic activity">
    <reaction evidence="7">
        <text>L-threonyl-[protein] + ATP = O-phospho-L-threonyl-[protein] + ADP + H(+)</text>
        <dbReference type="Rhea" id="RHEA:46608"/>
        <dbReference type="Rhea" id="RHEA-COMP:11060"/>
        <dbReference type="Rhea" id="RHEA-COMP:11605"/>
        <dbReference type="ChEBI" id="CHEBI:15378"/>
        <dbReference type="ChEBI" id="CHEBI:30013"/>
        <dbReference type="ChEBI" id="CHEBI:30616"/>
        <dbReference type="ChEBI" id="CHEBI:61977"/>
        <dbReference type="ChEBI" id="CHEBI:456216"/>
        <dbReference type="EC" id="2.7.11.1"/>
    </reaction>
</comment>
<proteinExistence type="predicted"/>
<evidence type="ECO:0000313" key="12">
    <source>
        <dbReference type="Proteomes" id="UP000601435"/>
    </source>
</evidence>
<evidence type="ECO:0000256" key="2">
    <source>
        <dbReference type="ARBA" id="ARBA00022527"/>
    </source>
</evidence>
<evidence type="ECO:0000256" key="5">
    <source>
        <dbReference type="ARBA" id="ARBA00022777"/>
    </source>
</evidence>
<dbReference type="OrthoDB" id="248923at2759"/>
<dbReference type="GO" id="GO:0005524">
    <property type="term" value="F:ATP binding"/>
    <property type="evidence" value="ECO:0007669"/>
    <property type="project" value="UniProtKB-KW"/>
</dbReference>